<dbReference type="AlphaFoldDB" id="A0A5M9Z0F0"/>
<proteinExistence type="predicted"/>
<name>A0A5M9Z0F0_9LACO</name>
<sequence>MKKIFKCGLIVAGMLALAPIGMTAVNTPTPVYAAQKIYGMGKMYTIPKSLRGTWYSKSRKVRITAHTYNGKTVYHQNTKAIPERIWNPSNKAQMREQNRLIHATRNKLAGYYTNRAGGKYFTVAPWIGFEEWDMFKAKTMKVNGKTVKYLDYSNGYTGTKFFKSRSLARKYETVKSFV</sequence>
<evidence type="ECO:0000313" key="3">
    <source>
        <dbReference type="Proteomes" id="UP000324504"/>
    </source>
</evidence>
<reference evidence="2 3" key="1">
    <citation type="submission" date="2019-09" db="EMBL/GenBank/DDBJ databases">
        <title>Comparative analysis of L. crispatus genomes revealed niche specific adaptation to different host and body sites.</title>
        <authorList>
            <person name="Pan M."/>
            <person name="Hidalgo-Cantabrana C."/>
            <person name="Barrangou R."/>
        </authorList>
    </citation>
    <scope>NUCLEOTIDE SEQUENCE [LARGE SCALE GENOMIC DNA]</scope>
    <source>
        <strain evidence="2 3">NCK2488</strain>
    </source>
</reference>
<accession>A0A5M9Z0F0</accession>
<feature type="signal peptide" evidence="1">
    <location>
        <begin position="1"/>
        <end position="24"/>
    </location>
</feature>
<feature type="chain" id="PRO_5039464986" description="Surface layer protein A domain-containing protein" evidence="1">
    <location>
        <begin position="25"/>
        <end position="178"/>
    </location>
</feature>
<gene>
    <name evidence="2" type="ORF">F1C09_07495</name>
</gene>
<comment type="caution">
    <text evidence="2">The sequence shown here is derived from an EMBL/GenBank/DDBJ whole genome shotgun (WGS) entry which is preliminary data.</text>
</comment>
<keyword evidence="1" id="KW-0732">Signal</keyword>
<evidence type="ECO:0008006" key="4">
    <source>
        <dbReference type="Google" id="ProtNLM"/>
    </source>
</evidence>
<dbReference type="EMBL" id="VUAV01000044">
    <property type="protein sequence ID" value="KAA8812186.1"/>
    <property type="molecule type" value="Genomic_DNA"/>
</dbReference>
<organism evidence="2 3">
    <name type="scientific">Lactobacillus crispatus</name>
    <dbReference type="NCBI Taxonomy" id="47770"/>
    <lineage>
        <taxon>Bacteria</taxon>
        <taxon>Bacillati</taxon>
        <taxon>Bacillota</taxon>
        <taxon>Bacilli</taxon>
        <taxon>Lactobacillales</taxon>
        <taxon>Lactobacillaceae</taxon>
        <taxon>Lactobacillus</taxon>
    </lineage>
</organism>
<dbReference type="Proteomes" id="UP000324504">
    <property type="component" value="Unassembled WGS sequence"/>
</dbReference>
<dbReference type="RefSeq" id="WP_057726892.1">
    <property type="nucleotide sequence ID" value="NZ_CP072197.1"/>
</dbReference>
<evidence type="ECO:0000256" key="1">
    <source>
        <dbReference type="SAM" id="SignalP"/>
    </source>
</evidence>
<evidence type="ECO:0000313" key="2">
    <source>
        <dbReference type="EMBL" id="KAA8812186.1"/>
    </source>
</evidence>
<protein>
    <recommendedName>
        <fullName evidence="4">Surface layer protein A domain-containing protein</fullName>
    </recommendedName>
</protein>